<dbReference type="Proteomes" id="UP000199302">
    <property type="component" value="Unassembled WGS sequence"/>
</dbReference>
<sequence>MAKAKQNPSPKGKSKVKSRATRGALFTLAVMLFASAFLRIGPDAGQAIALEFSKATSNDADETVCEPPEDVVAVLSALQERAQHLDTQEADVSKRLKTLSVARREIDAKLEQLAEAEAKLAATIAQAEAASEGDLGQLTAVYEAMKPKDAAKLFENMEPEFAAGFLGRMRPESAAGVMAGLSAQFAYSVSVVLAGRNAGVPKQ</sequence>
<evidence type="ECO:0000313" key="3">
    <source>
        <dbReference type="Proteomes" id="UP000199302"/>
    </source>
</evidence>
<organism evidence="2 3">
    <name type="scientific">Poseidonocella sedimentorum</name>
    <dbReference type="NCBI Taxonomy" id="871652"/>
    <lineage>
        <taxon>Bacteria</taxon>
        <taxon>Pseudomonadati</taxon>
        <taxon>Pseudomonadota</taxon>
        <taxon>Alphaproteobacteria</taxon>
        <taxon>Rhodobacterales</taxon>
        <taxon>Roseobacteraceae</taxon>
        <taxon>Poseidonocella</taxon>
    </lineage>
</organism>
<evidence type="ECO:0000256" key="1">
    <source>
        <dbReference type="SAM" id="Coils"/>
    </source>
</evidence>
<dbReference type="RefSeq" id="WP_092076876.1">
    <property type="nucleotide sequence ID" value="NZ_FOYI01000002.1"/>
</dbReference>
<reference evidence="2 3" key="1">
    <citation type="submission" date="2016-10" db="EMBL/GenBank/DDBJ databases">
        <authorList>
            <person name="de Groot N.N."/>
        </authorList>
    </citation>
    <scope>NUCLEOTIDE SEQUENCE [LARGE SCALE GENOMIC DNA]</scope>
    <source>
        <strain evidence="3">KMM 9023,NRIC 0796,JCM 17311,KCTC 23692</strain>
    </source>
</reference>
<accession>A0A1I6D5I0</accession>
<keyword evidence="2" id="KW-0969">Cilium</keyword>
<keyword evidence="2" id="KW-0966">Cell projection</keyword>
<keyword evidence="3" id="KW-1185">Reference proteome</keyword>
<protein>
    <submittedName>
        <fullName evidence="2">Flagellar motility protein MotE, a chaperone for MotC folding</fullName>
    </submittedName>
</protein>
<dbReference type="AlphaFoldDB" id="A0A1I6D5I0"/>
<feature type="coiled-coil region" evidence="1">
    <location>
        <begin position="96"/>
        <end position="133"/>
    </location>
</feature>
<dbReference type="STRING" id="871652.SAMN04515673_102211"/>
<gene>
    <name evidence="2" type="ORF">SAMN04515673_102211</name>
</gene>
<dbReference type="EMBL" id="FOYI01000002">
    <property type="protein sequence ID" value="SFR00734.1"/>
    <property type="molecule type" value="Genomic_DNA"/>
</dbReference>
<keyword evidence="2" id="KW-0282">Flagellum</keyword>
<dbReference type="OrthoDB" id="9791432at2"/>
<proteinExistence type="predicted"/>
<dbReference type="SUPFAM" id="SSF158791">
    <property type="entry name" value="MgtE N-terminal domain-like"/>
    <property type="match status" value="1"/>
</dbReference>
<keyword evidence="1" id="KW-0175">Coiled coil</keyword>
<name>A0A1I6D5I0_9RHOB</name>
<evidence type="ECO:0000313" key="2">
    <source>
        <dbReference type="EMBL" id="SFR00734.1"/>
    </source>
</evidence>